<organism evidence="2 3">
    <name type="scientific">Nocardia coubleae</name>
    <dbReference type="NCBI Taxonomy" id="356147"/>
    <lineage>
        <taxon>Bacteria</taxon>
        <taxon>Bacillati</taxon>
        <taxon>Actinomycetota</taxon>
        <taxon>Actinomycetes</taxon>
        <taxon>Mycobacteriales</taxon>
        <taxon>Nocardiaceae</taxon>
        <taxon>Nocardia</taxon>
    </lineage>
</organism>
<name>A0A846WA39_9NOCA</name>
<dbReference type="InterPro" id="IPR000835">
    <property type="entry name" value="HTH_MarR-typ"/>
</dbReference>
<dbReference type="GO" id="GO:0003700">
    <property type="term" value="F:DNA-binding transcription factor activity"/>
    <property type="evidence" value="ECO:0007669"/>
    <property type="project" value="InterPro"/>
</dbReference>
<dbReference type="PANTHER" id="PTHR33164">
    <property type="entry name" value="TRANSCRIPTIONAL REGULATOR, MARR FAMILY"/>
    <property type="match status" value="1"/>
</dbReference>
<dbReference type="InterPro" id="IPR039422">
    <property type="entry name" value="MarR/SlyA-like"/>
</dbReference>
<dbReference type="PANTHER" id="PTHR33164:SF57">
    <property type="entry name" value="MARR-FAMILY TRANSCRIPTIONAL REGULATOR"/>
    <property type="match status" value="1"/>
</dbReference>
<comment type="caution">
    <text evidence="2">The sequence shown here is derived from an EMBL/GenBank/DDBJ whole genome shotgun (WGS) entry which is preliminary data.</text>
</comment>
<keyword evidence="3" id="KW-1185">Reference proteome</keyword>
<dbReference type="SMART" id="SM00347">
    <property type="entry name" value="HTH_MARR"/>
    <property type="match status" value="1"/>
</dbReference>
<evidence type="ECO:0000313" key="2">
    <source>
        <dbReference type="EMBL" id="NKX90302.1"/>
    </source>
</evidence>
<dbReference type="EMBL" id="JAAXOM010000006">
    <property type="protein sequence ID" value="NKX90302.1"/>
    <property type="molecule type" value="Genomic_DNA"/>
</dbReference>
<dbReference type="SUPFAM" id="SSF46785">
    <property type="entry name" value="Winged helix' DNA-binding domain"/>
    <property type="match status" value="1"/>
</dbReference>
<sequence>MRNLHTHVHVKRHVHAKSYHDGVNEVEHIERAMIGIRRRQTRRTLSPDAPTGQVFDVLDVIEAHQNPTVSTVAAALAVDQPRASKLVAAAVADGSVRRVADQTDGRRSLLELTDRGTDILAAAHRRRQSAFDRAMSGWTSTERTEFARLLTRFVDALD</sequence>
<evidence type="ECO:0000313" key="3">
    <source>
        <dbReference type="Proteomes" id="UP000572007"/>
    </source>
</evidence>
<dbReference type="AlphaFoldDB" id="A0A846WA39"/>
<reference evidence="2 3" key="1">
    <citation type="submission" date="2020-04" db="EMBL/GenBank/DDBJ databases">
        <title>MicrobeNet Type strains.</title>
        <authorList>
            <person name="Nicholson A.C."/>
        </authorList>
    </citation>
    <scope>NUCLEOTIDE SEQUENCE [LARGE SCALE GENOMIC DNA]</scope>
    <source>
        <strain evidence="2 3">DSM 44960</strain>
    </source>
</reference>
<dbReference type="Proteomes" id="UP000572007">
    <property type="component" value="Unassembled WGS sequence"/>
</dbReference>
<proteinExistence type="predicted"/>
<feature type="domain" description="HTH marR-type" evidence="1">
    <location>
        <begin position="19"/>
        <end position="155"/>
    </location>
</feature>
<gene>
    <name evidence="2" type="ORF">HGA10_23740</name>
</gene>
<dbReference type="InterPro" id="IPR036390">
    <property type="entry name" value="WH_DNA-bd_sf"/>
</dbReference>
<dbReference type="InterPro" id="IPR036388">
    <property type="entry name" value="WH-like_DNA-bd_sf"/>
</dbReference>
<dbReference type="Gene3D" id="1.10.10.10">
    <property type="entry name" value="Winged helix-like DNA-binding domain superfamily/Winged helix DNA-binding domain"/>
    <property type="match status" value="1"/>
</dbReference>
<protein>
    <submittedName>
        <fullName evidence="2">MarR family transcriptional regulator</fullName>
    </submittedName>
</protein>
<dbReference type="PROSITE" id="PS50995">
    <property type="entry name" value="HTH_MARR_2"/>
    <property type="match status" value="1"/>
</dbReference>
<dbReference type="Pfam" id="PF12802">
    <property type="entry name" value="MarR_2"/>
    <property type="match status" value="1"/>
</dbReference>
<dbReference type="GO" id="GO:0006950">
    <property type="term" value="P:response to stress"/>
    <property type="evidence" value="ECO:0007669"/>
    <property type="project" value="TreeGrafter"/>
</dbReference>
<evidence type="ECO:0000259" key="1">
    <source>
        <dbReference type="PROSITE" id="PS50995"/>
    </source>
</evidence>
<accession>A0A846WA39</accession>